<dbReference type="GO" id="GO:0008168">
    <property type="term" value="F:methyltransferase activity"/>
    <property type="evidence" value="ECO:0007669"/>
    <property type="project" value="UniProtKB-KW"/>
</dbReference>
<dbReference type="InterPro" id="IPR029063">
    <property type="entry name" value="SAM-dependent_MTases_sf"/>
</dbReference>
<name>A0A6H1ZPA4_9ZZZZ</name>
<keyword evidence="1" id="KW-0489">Methyltransferase</keyword>
<proteinExistence type="predicted"/>
<dbReference type="SUPFAM" id="SSF53335">
    <property type="entry name" value="S-adenosyl-L-methionine-dependent methyltransferases"/>
    <property type="match status" value="1"/>
</dbReference>
<dbReference type="GO" id="GO:0032259">
    <property type="term" value="P:methylation"/>
    <property type="evidence" value="ECO:0007669"/>
    <property type="project" value="UniProtKB-KW"/>
</dbReference>
<dbReference type="Gene3D" id="3.40.50.150">
    <property type="entry name" value="Vaccinia Virus protein VP39"/>
    <property type="match status" value="1"/>
</dbReference>
<evidence type="ECO:0000313" key="1">
    <source>
        <dbReference type="EMBL" id="QJA49030.1"/>
    </source>
</evidence>
<dbReference type="AlphaFoldDB" id="A0A6H1ZPA4"/>
<dbReference type="Pfam" id="PF13578">
    <property type="entry name" value="Methyltransf_24"/>
    <property type="match status" value="1"/>
</dbReference>
<sequence>MRFQKINGWSILEALVPIIVYHRPYPIVEIGAGASTIYLARVAEQFHVKLYSCDKSPRKNKVYFKDHVFVQKFSRDFIAEFDDYPVSVVLIDADHNYEVAKMEFDFFFDKLIPGGVIFLHDTMPPAEEYLTPTACGDVYKLRQELEKRDDLDCFTWPYTAGYMGLTMVMKKESDRKYWEL</sequence>
<keyword evidence="1" id="KW-0808">Transferase</keyword>
<protein>
    <submittedName>
        <fullName evidence="1">Putative methyltransferase</fullName>
    </submittedName>
</protein>
<organism evidence="1">
    <name type="scientific">viral metagenome</name>
    <dbReference type="NCBI Taxonomy" id="1070528"/>
    <lineage>
        <taxon>unclassified sequences</taxon>
        <taxon>metagenomes</taxon>
        <taxon>organismal metagenomes</taxon>
    </lineage>
</organism>
<reference evidence="1" key="1">
    <citation type="submission" date="2020-03" db="EMBL/GenBank/DDBJ databases">
        <title>The deep terrestrial virosphere.</title>
        <authorList>
            <person name="Holmfeldt K."/>
            <person name="Nilsson E."/>
            <person name="Simone D."/>
            <person name="Lopez-Fernandez M."/>
            <person name="Wu X."/>
            <person name="de Brujin I."/>
            <person name="Lundin D."/>
            <person name="Andersson A."/>
            <person name="Bertilsson S."/>
            <person name="Dopson M."/>
        </authorList>
    </citation>
    <scope>NUCLEOTIDE SEQUENCE</scope>
    <source>
        <strain evidence="1">TM448A01218</strain>
    </source>
</reference>
<accession>A0A6H1ZPA4</accession>
<dbReference type="EMBL" id="MT144114">
    <property type="protein sequence ID" value="QJA49030.1"/>
    <property type="molecule type" value="Genomic_DNA"/>
</dbReference>
<gene>
    <name evidence="1" type="ORF">TM448A01218_0010</name>
</gene>